<feature type="region of interest" description="Disordered" evidence="1">
    <location>
        <begin position="56"/>
        <end position="80"/>
    </location>
</feature>
<proteinExistence type="predicted"/>
<feature type="region of interest" description="Disordered" evidence="1">
    <location>
        <begin position="1"/>
        <end position="38"/>
    </location>
</feature>
<dbReference type="AlphaFoldDB" id="A0A166DCZ5"/>
<gene>
    <name evidence="2" type="ORF">FIBSPDRAFT_1048690</name>
    <name evidence="3" type="ORF">FIBSPDRAFT_1048692</name>
</gene>
<evidence type="ECO:0000256" key="1">
    <source>
        <dbReference type="SAM" id="MobiDB-lite"/>
    </source>
</evidence>
<keyword evidence="4" id="KW-1185">Reference proteome</keyword>
<evidence type="ECO:0000313" key="4">
    <source>
        <dbReference type="Proteomes" id="UP000076532"/>
    </source>
</evidence>
<organism evidence="3 4">
    <name type="scientific">Athelia psychrophila</name>
    <dbReference type="NCBI Taxonomy" id="1759441"/>
    <lineage>
        <taxon>Eukaryota</taxon>
        <taxon>Fungi</taxon>
        <taxon>Dikarya</taxon>
        <taxon>Basidiomycota</taxon>
        <taxon>Agaricomycotina</taxon>
        <taxon>Agaricomycetes</taxon>
        <taxon>Agaricomycetidae</taxon>
        <taxon>Atheliales</taxon>
        <taxon>Atheliaceae</taxon>
        <taxon>Athelia</taxon>
    </lineage>
</organism>
<accession>A0A166DCZ5</accession>
<sequence length="112" mass="12176">MVRVRGSVCAGTPPRLWETSREHGAMDDDGRARTEAGYSWDESSTEFVDIAAAIGQGRRRPPGLDGDACTSPSHSVRKNKNESLSSLLFPMAEVCTHAGITMVTMGQWHQSI</sequence>
<evidence type="ECO:0000313" key="2">
    <source>
        <dbReference type="EMBL" id="KZP14570.1"/>
    </source>
</evidence>
<reference evidence="3 4" key="1">
    <citation type="journal article" date="2016" name="Mol. Biol. Evol.">
        <title>Comparative Genomics of Early-Diverging Mushroom-Forming Fungi Provides Insights into the Origins of Lignocellulose Decay Capabilities.</title>
        <authorList>
            <person name="Nagy L.G."/>
            <person name="Riley R."/>
            <person name="Tritt A."/>
            <person name="Adam C."/>
            <person name="Daum C."/>
            <person name="Floudas D."/>
            <person name="Sun H."/>
            <person name="Yadav J.S."/>
            <person name="Pangilinan J."/>
            <person name="Larsson K.H."/>
            <person name="Matsuura K."/>
            <person name="Barry K."/>
            <person name="Labutti K."/>
            <person name="Kuo R."/>
            <person name="Ohm R.A."/>
            <person name="Bhattacharya S.S."/>
            <person name="Shirouzu T."/>
            <person name="Yoshinaga Y."/>
            <person name="Martin F.M."/>
            <person name="Grigoriev I.V."/>
            <person name="Hibbett D.S."/>
        </authorList>
    </citation>
    <scope>NUCLEOTIDE SEQUENCE [LARGE SCALE GENOMIC DNA]</scope>
    <source>
        <strain evidence="3 4">CBS 109695</strain>
    </source>
</reference>
<dbReference type="Proteomes" id="UP000076532">
    <property type="component" value="Unassembled WGS sequence"/>
</dbReference>
<protein>
    <submittedName>
        <fullName evidence="3">Uncharacterized protein</fullName>
    </submittedName>
</protein>
<evidence type="ECO:0000313" key="3">
    <source>
        <dbReference type="EMBL" id="KZP14575.1"/>
    </source>
</evidence>
<dbReference type="EMBL" id="KV417615">
    <property type="protein sequence ID" value="KZP14570.1"/>
    <property type="molecule type" value="Genomic_DNA"/>
</dbReference>
<feature type="compositionally biased region" description="Basic and acidic residues" evidence="1">
    <location>
        <begin position="18"/>
        <end position="34"/>
    </location>
</feature>
<name>A0A166DCZ5_9AGAM</name>
<dbReference type="EMBL" id="KV417615">
    <property type="protein sequence ID" value="KZP14575.1"/>
    <property type="molecule type" value="Genomic_DNA"/>
</dbReference>